<evidence type="ECO:0000259" key="1">
    <source>
        <dbReference type="SMART" id="SM00421"/>
    </source>
</evidence>
<feature type="domain" description="HTH luxR-type" evidence="1">
    <location>
        <begin position="1"/>
        <end position="54"/>
    </location>
</feature>
<name>A0A4R4NPV1_9ACTN</name>
<dbReference type="OrthoDB" id="3699634at2"/>
<dbReference type="GO" id="GO:0006355">
    <property type="term" value="P:regulation of DNA-templated transcription"/>
    <property type="evidence" value="ECO:0007669"/>
    <property type="project" value="InterPro"/>
</dbReference>
<dbReference type="Pfam" id="PF00196">
    <property type="entry name" value="GerE"/>
    <property type="match status" value="1"/>
</dbReference>
<dbReference type="AlphaFoldDB" id="A0A4R4NPV1"/>
<reference evidence="2 3" key="1">
    <citation type="submission" date="2019-02" db="EMBL/GenBank/DDBJ databases">
        <title>Draft genome sequences of novel Actinobacteria.</title>
        <authorList>
            <person name="Sahin N."/>
            <person name="Ay H."/>
            <person name="Saygin H."/>
        </authorList>
    </citation>
    <scope>NUCLEOTIDE SEQUENCE [LARGE SCALE GENOMIC DNA]</scope>
    <source>
        <strain evidence="2 3">KC201</strain>
    </source>
</reference>
<protein>
    <submittedName>
        <fullName evidence="2">Response regulator transcription factor</fullName>
    </submittedName>
</protein>
<dbReference type="Gene3D" id="1.10.10.10">
    <property type="entry name" value="Winged helix-like DNA-binding domain superfamily/Winged helix DNA-binding domain"/>
    <property type="match status" value="1"/>
</dbReference>
<accession>A0A4R4NPV1</accession>
<evidence type="ECO:0000313" key="3">
    <source>
        <dbReference type="Proteomes" id="UP000295157"/>
    </source>
</evidence>
<dbReference type="InterPro" id="IPR000792">
    <property type="entry name" value="Tscrpt_reg_LuxR_C"/>
</dbReference>
<evidence type="ECO:0000313" key="2">
    <source>
        <dbReference type="EMBL" id="TDC09142.1"/>
    </source>
</evidence>
<comment type="caution">
    <text evidence="2">The sequence shown here is derived from an EMBL/GenBank/DDBJ whole genome shotgun (WGS) entry which is preliminary data.</text>
</comment>
<dbReference type="EMBL" id="SMJZ01000020">
    <property type="protein sequence ID" value="TDC09142.1"/>
    <property type="molecule type" value="Genomic_DNA"/>
</dbReference>
<dbReference type="Proteomes" id="UP000295157">
    <property type="component" value="Unassembled WGS sequence"/>
</dbReference>
<dbReference type="SMART" id="SM00421">
    <property type="entry name" value="HTH_LUXR"/>
    <property type="match status" value="1"/>
</dbReference>
<proteinExistence type="predicted"/>
<gene>
    <name evidence="2" type="ORF">E1267_08335</name>
</gene>
<dbReference type="InterPro" id="IPR036388">
    <property type="entry name" value="WH-like_DNA-bd_sf"/>
</dbReference>
<organism evidence="2 3">
    <name type="scientific">Nonomuraea longispora</name>
    <dbReference type="NCBI Taxonomy" id="1848320"/>
    <lineage>
        <taxon>Bacteria</taxon>
        <taxon>Bacillati</taxon>
        <taxon>Actinomycetota</taxon>
        <taxon>Actinomycetes</taxon>
        <taxon>Streptosporangiales</taxon>
        <taxon>Streptosporangiaceae</taxon>
        <taxon>Nonomuraea</taxon>
    </lineage>
</organism>
<sequence length="71" mass="7512">MPGLAPRKLDAVRLLARGLNNAEIAATQYVTRAHVGNALDKLGARDRTQAVVRAYDLGIVVAGESAQPWGS</sequence>
<dbReference type="RefSeq" id="WP_132331460.1">
    <property type="nucleotide sequence ID" value="NZ_SMJZ01000020.1"/>
</dbReference>
<dbReference type="InterPro" id="IPR016032">
    <property type="entry name" value="Sig_transdc_resp-reg_C-effctor"/>
</dbReference>
<keyword evidence="3" id="KW-1185">Reference proteome</keyword>
<dbReference type="GO" id="GO:0003677">
    <property type="term" value="F:DNA binding"/>
    <property type="evidence" value="ECO:0007669"/>
    <property type="project" value="InterPro"/>
</dbReference>
<dbReference type="SUPFAM" id="SSF46894">
    <property type="entry name" value="C-terminal effector domain of the bipartite response regulators"/>
    <property type="match status" value="1"/>
</dbReference>